<dbReference type="Proteomes" id="UP000058020">
    <property type="component" value="Chromosome"/>
</dbReference>
<sequence length="189" mass="21066">MSENSIINKRFIQYNLIAFVAVFLSRYAIIPFDHYNISVANYIWLPMGASIFAILIFGNRAFFGVLAGYLVAALIIKGGFDMVYINSYLGKVIDSLAPVIAIWAMRSANFGNFFFAGKANYAHILALIVLTVFLATLGKLIVYPMNGKIIDDWTWFMQSYSISGILGGIVFIIAALVIFKPTLIKHNMI</sequence>
<keyword evidence="3" id="KW-1185">Reference proteome</keyword>
<feature type="transmembrane region" description="Helical" evidence="1">
    <location>
        <begin position="155"/>
        <end position="179"/>
    </location>
</feature>
<keyword evidence="1" id="KW-0472">Membrane</keyword>
<dbReference type="AlphaFoldDB" id="A0A0M4NX56"/>
<evidence type="ECO:0000313" key="2">
    <source>
        <dbReference type="EMBL" id="ALE52843.1"/>
    </source>
</evidence>
<feature type="transmembrane region" description="Helical" evidence="1">
    <location>
        <begin position="66"/>
        <end position="89"/>
    </location>
</feature>
<name>A0A0M4NX56_9GAMM</name>
<evidence type="ECO:0000313" key="3">
    <source>
        <dbReference type="Proteomes" id="UP000058020"/>
    </source>
</evidence>
<organism evidence="2 3">
    <name type="scientific">Candidatus Thioglobus autotrophicus</name>
    <dbReference type="NCBI Taxonomy" id="1705394"/>
    <lineage>
        <taxon>Bacteria</taxon>
        <taxon>Pseudomonadati</taxon>
        <taxon>Pseudomonadota</taxon>
        <taxon>Gammaproteobacteria</taxon>
        <taxon>Candidatus Pseudothioglobaceae</taxon>
        <taxon>Candidatus Thioglobus</taxon>
    </lineage>
</organism>
<gene>
    <name evidence="2" type="ORF">SP60_06290</name>
</gene>
<evidence type="ECO:0008006" key="4">
    <source>
        <dbReference type="Google" id="ProtNLM"/>
    </source>
</evidence>
<keyword evidence="1" id="KW-1133">Transmembrane helix</keyword>
<keyword evidence="1" id="KW-0812">Transmembrane</keyword>
<reference evidence="2 3" key="1">
    <citation type="journal article" date="2015" name="Genome Announc.">
        <title>Genome Sequence of 'Candidatus Thioglobus autotrophica' Strain EF1, a Chemoautotroph from the SUP05 Clade of Marine Gammaproteobacteria.</title>
        <authorList>
            <person name="Shah V."/>
            <person name="Morris R.M."/>
        </authorList>
    </citation>
    <scope>NUCLEOTIDE SEQUENCE [LARGE SCALE GENOMIC DNA]</scope>
    <source>
        <strain evidence="2 3">EF1</strain>
    </source>
</reference>
<protein>
    <recommendedName>
        <fullName evidence="4">MASE1 domain-containing protein</fullName>
    </recommendedName>
</protein>
<dbReference type="KEGG" id="tho:SP60_06290"/>
<dbReference type="OrthoDB" id="7082323at2"/>
<feature type="transmembrane region" description="Helical" evidence="1">
    <location>
        <begin position="12"/>
        <end position="30"/>
    </location>
</feature>
<feature type="transmembrane region" description="Helical" evidence="1">
    <location>
        <begin position="95"/>
        <end position="115"/>
    </location>
</feature>
<feature type="transmembrane region" description="Helical" evidence="1">
    <location>
        <begin position="122"/>
        <end position="143"/>
    </location>
</feature>
<feature type="transmembrane region" description="Helical" evidence="1">
    <location>
        <begin position="42"/>
        <end position="59"/>
    </location>
</feature>
<evidence type="ECO:0000256" key="1">
    <source>
        <dbReference type="SAM" id="Phobius"/>
    </source>
</evidence>
<dbReference type="EMBL" id="CP010552">
    <property type="protein sequence ID" value="ALE52843.1"/>
    <property type="molecule type" value="Genomic_DNA"/>
</dbReference>
<accession>A0A0M4NX56</accession>
<dbReference type="RefSeq" id="WP_053951815.1">
    <property type="nucleotide sequence ID" value="NZ_CP010552.1"/>
</dbReference>
<proteinExistence type="predicted"/>